<evidence type="ECO:0000256" key="1">
    <source>
        <dbReference type="SAM" id="MobiDB-lite"/>
    </source>
</evidence>
<dbReference type="OrthoDB" id="694308at2759"/>
<proteinExistence type="predicted"/>
<evidence type="ECO:0000259" key="3">
    <source>
        <dbReference type="Pfam" id="PF04783"/>
    </source>
</evidence>
<feature type="compositionally biased region" description="Polar residues" evidence="1">
    <location>
        <begin position="740"/>
        <end position="751"/>
    </location>
</feature>
<evidence type="ECO:0000313" key="5">
    <source>
        <dbReference type="Proteomes" id="UP000265566"/>
    </source>
</evidence>
<protein>
    <recommendedName>
        <fullName evidence="6">BZIP transcription factor</fullName>
    </recommendedName>
</protein>
<feature type="region of interest" description="Disordered" evidence="1">
    <location>
        <begin position="740"/>
        <end position="773"/>
    </location>
</feature>
<dbReference type="EMBL" id="PSQE01000005">
    <property type="protein sequence ID" value="RHN57453.1"/>
    <property type="molecule type" value="Genomic_DNA"/>
</dbReference>
<accession>A0A396HY78</accession>
<feature type="region of interest" description="Disordered" evidence="1">
    <location>
        <begin position="184"/>
        <end position="232"/>
    </location>
</feature>
<dbReference type="InterPro" id="IPR006867">
    <property type="entry name" value="DUF632"/>
</dbReference>
<feature type="compositionally biased region" description="Low complexity" evidence="1">
    <location>
        <begin position="83"/>
        <end position="92"/>
    </location>
</feature>
<feature type="compositionally biased region" description="Low complexity" evidence="1">
    <location>
        <begin position="764"/>
        <end position="773"/>
    </location>
</feature>
<evidence type="ECO:0008006" key="6">
    <source>
        <dbReference type="Google" id="ProtNLM"/>
    </source>
</evidence>
<dbReference type="Pfam" id="PF04782">
    <property type="entry name" value="DUF632"/>
    <property type="match status" value="1"/>
</dbReference>
<dbReference type="Gramene" id="rna32998">
    <property type="protein sequence ID" value="RHN57453.1"/>
    <property type="gene ID" value="gene32998"/>
</dbReference>
<reference evidence="5" key="1">
    <citation type="journal article" date="2018" name="Nat. Plants">
        <title>Whole-genome landscape of Medicago truncatula symbiotic genes.</title>
        <authorList>
            <person name="Pecrix Y."/>
            <person name="Staton S.E."/>
            <person name="Sallet E."/>
            <person name="Lelandais-Briere C."/>
            <person name="Moreau S."/>
            <person name="Carrere S."/>
            <person name="Blein T."/>
            <person name="Jardinaud M.F."/>
            <person name="Latrasse D."/>
            <person name="Zouine M."/>
            <person name="Zahm M."/>
            <person name="Kreplak J."/>
            <person name="Mayjonade B."/>
            <person name="Satge C."/>
            <person name="Perez M."/>
            <person name="Cauet S."/>
            <person name="Marande W."/>
            <person name="Chantry-Darmon C."/>
            <person name="Lopez-Roques C."/>
            <person name="Bouchez O."/>
            <person name="Berard A."/>
            <person name="Debelle F."/>
            <person name="Munos S."/>
            <person name="Bendahmane A."/>
            <person name="Berges H."/>
            <person name="Niebel A."/>
            <person name="Buitink J."/>
            <person name="Frugier F."/>
            <person name="Benhamed M."/>
            <person name="Crespi M."/>
            <person name="Gouzy J."/>
            <person name="Gamas P."/>
        </authorList>
    </citation>
    <scope>NUCLEOTIDE SEQUENCE [LARGE SCALE GENOMIC DNA]</scope>
    <source>
        <strain evidence="5">cv. Jemalong A17</strain>
    </source>
</reference>
<gene>
    <name evidence="4" type="ORF">MtrunA17_Chr5g0440551</name>
</gene>
<dbReference type="PANTHER" id="PTHR21450:SF39">
    <property type="entry name" value="BZIP TRANSCRIPTION FACTOR"/>
    <property type="match status" value="1"/>
</dbReference>
<evidence type="ECO:0000313" key="4">
    <source>
        <dbReference type="EMBL" id="RHN57453.1"/>
    </source>
</evidence>
<dbReference type="PANTHER" id="PTHR21450">
    <property type="entry name" value="PROTEIN ALTERED PHOSPHATE STARVATION RESPONSE 1"/>
    <property type="match status" value="1"/>
</dbReference>
<dbReference type="Pfam" id="PF04783">
    <property type="entry name" value="DUF630"/>
    <property type="match status" value="1"/>
</dbReference>
<organism evidence="4 5">
    <name type="scientific">Medicago truncatula</name>
    <name type="common">Barrel medic</name>
    <name type="synonym">Medicago tribuloides</name>
    <dbReference type="NCBI Taxonomy" id="3880"/>
    <lineage>
        <taxon>Eukaryota</taxon>
        <taxon>Viridiplantae</taxon>
        <taxon>Streptophyta</taxon>
        <taxon>Embryophyta</taxon>
        <taxon>Tracheophyta</taxon>
        <taxon>Spermatophyta</taxon>
        <taxon>Magnoliopsida</taxon>
        <taxon>eudicotyledons</taxon>
        <taxon>Gunneridae</taxon>
        <taxon>Pentapetalae</taxon>
        <taxon>rosids</taxon>
        <taxon>fabids</taxon>
        <taxon>Fabales</taxon>
        <taxon>Fabaceae</taxon>
        <taxon>Papilionoideae</taxon>
        <taxon>50 kb inversion clade</taxon>
        <taxon>NPAAA clade</taxon>
        <taxon>Hologalegina</taxon>
        <taxon>IRL clade</taxon>
        <taxon>Trifolieae</taxon>
        <taxon>Medicago</taxon>
    </lineage>
</organism>
<dbReference type="InterPro" id="IPR006868">
    <property type="entry name" value="DUF630"/>
</dbReference>
<evidence type="ECO:0000259" key="2">
    <source>
        <dbReference type="Pfam" id="PF04782"/>
    </source>
</evidence>
<dbReference type="AlphaFoldDB" id="A0A396HY78"/>
<feature type="domain" description="DUF632" evidence="2">
    <location>
        <begin position="314"/>
        <end position="655"/>
    </location>
</feature>
<name>A0A396HY78_MEDTR</name>
<feature type="domain" description="DUF630" evidence="3">
    <location>
        <begin position="1"/>
        <end position="59"/>
    </location>
</feature>
<dbReference type="Proteomes" id="UP000265566">
    <property type="component" value="Chromosome 5"/>
</dbReference>
<sequence>MGASSSKMEEDKALQLCRERKKFVRQALDGRCSLAAAHISYVQSLRIVGTALSKFTEPEPHSESSLYTNATPEALALTDKAMSQSSPSMSQQIDAGETHSFYTTPSPPSSSKFHANHMKFGSFSSKKVEEKPPVPVIATVTSSGIAQNGSRMSETEAFEDSSVPDGTPQWDFFGLFNPVDHQFSFQEPKGMPHHIGNAEEGGIPDLEDDEEKASSCGSEGSRDSEDEFDEEPTAETLVQRFENLNRANNHVQENVLPVKGDSVSEVELVSEKGNFPNSSPSKKLPMAALLPPEANKSTEKENHSENKVTPKNFFSSMKDIEVLFNRASDSGKEVPRMLEANKFHFRPIFQGKKDGSLASFICKACFSCGEDPSQVPEEPAQNSVKYLTWHRTASSRSSSSKNPLDANSRENVEDLTNNLFDNSCMNAGSHASTLDRLHAWERKLYDEVKASEIVRKEYDAKCKILRNLESKAEKTSTVDKTRAAVKDLHSRIRVAIHRIDSISKRIEELRDKELQPQLEELIEGLNRMWEVMHECHKLQFQIMSASYNNSHARITMHSELRRQITAYLENELQFLSSSFTKWIEAQKSYLQAINGWIHKCVPLQQKSVKRKRRPQSELLIQYGPPIYATCDVWLKKLGTLPVKDVVDSIKSLAADTARFLPYQDKNQGKEPHSHIGGESADGLLRDDISEDWISGFDRFRANLIRFLGQLNSLSGSSVKMYRELRQAIQEAKNNYHRLNSQSQNGHLNYQSYHGHHHNSESQDEQSQSQSQVV</sequence>
<comment type="caution">
    <text evidence="4">The sequence shown here is derived from an EMBL/GenBank/DDBJ whole genome shotgun (WGS) entry which is preliminary data.</text>
</comment>
<feature type="region of interest" description="Disordered" evidence="1">
    <location>
        <begin position="83"/>
        <end position="114"/>
    </location>
</feature>